<feature type="transmembrane region" description="Helical" evidence="1">
    <location>
        <begin position="87"/>
        <end position="107"/>
    </location>
</feature>
<name>A0AAE3ZRQ3_9ACTN</name>
<keyword evidence="3" id="KW-1185">Reference proteome</keyword>
<keyword evidence="1" id="KW-0472">Membrane</keyword>
<evidence type="ECO:0000313" key="2">
    <source>
        <dbReference type="EMBL" id="MDR7324843.1"/>
    </source>
</evidence>
<feature type="transmembrane region" description="Helical" evidence="1">
    <location>
        <begin position="56"/>
        <end position="75"/>
    </location>
</feature>
<dbReference type="RefSeq" id="WP_310418853.1">
    <property type="nucleotide sequence ID" value="NZ_JAVDYC010000001.1"/>
</dbReference>
<organism evidence="2 3">
    <name type="scientific">Catenuloplanes niger</name>
    <dbReference type="NCBI Taxonomy" id="587534"/>
    <lineage>
        <taxon>Bacteria</taxon>
        <taxon>Bacillati</taxon>
        <taxon>Actinomycetota</taxon>
        <taxon>Actinomycetes</taxon>
        <taxon>Micromonosporales</taxon>
        <taxon>Micromonosporaceae</taxon>
        <taxon>Catenuloplanes</taxon>
    </lineage>
</organism>
<reference evidence="2 3" key="1">
    <citation type="submission" date="2023-07" db="EMBL/GenBank/DDBJ databases">
        <title>Sequencing the genomes of 1000 actinobacteria strains.</title>
        <authorList>
            <person name="Klenk H.-P."/>
        </authorList>
    </citation>
    <scope>NUCLEOTIDE SEQUENCE [LARGE SCALE GENOMIC DNA]</scope>
    <source>
        <strain evidence="2 3">DSM 44711</strain>
    </source>
</reference>
<feature type="transmembrane region" description="Helical" evidence="1">
    <location>
        <begin position="12"/>
        <end position="36"/>
    </location>
</feature>
<feature type="transmembrane region" description="Helical" evidence="1">
    <location>
        <begin position="158"/>
        <end position="179"/>
    </location>
</feature>
<dbReference type="EMBL" id="JAVDYC010000001">
    <property type="protein sequence ID" value="MDR7324843.1"/>
    <property type="molecule type" value="Genomic_DNA"/>
</dbReference>
<protein>
    <submittedName>
        <fullName evidence="2">Uncharacterized protein</fullName>
    </submittedName>
</protein>
<dbReference type="Proteomes" id="UP001183629">
    <property type="component" value="Unassembled WGS sequence"/>
</dbReference>
<feature type="transmembrane region" description="Helical" evidence="1">
    <location>
        <begin position="127"/>
        <end position="146"/>
    </location>
</feature>
<proteinExistence type="predicted"/>
<gene>
    <name evidence="2" type="ORF">J2S44_005093</name>
</gene>
<evidence type="ECO:0000313" key="3">
    <source>
        <dbReference type="Proteomes" id="UP001183629"/>
    </source>
</evidence>
<feature type="transmembrane region" description="Helical" evidence="1">
    <location>
        <begin position="199"/>
        <end position="224"/>
    </location>
</feature>
<keyword evidence="1" id="KW-1133">Transmembrane helix</keyword>
<comment type="caution">
    <text evidence="2">The sequence shown here is derived from an EMBL/GenBank/DDBJ whole genome shotgun (WGS) entry which is preliminary data.</text>
</comment>
<accession>A0AAE3ZRQ3</accession>
<dbReference type="AlphaFoldDB" id="A0AAE3ZRQ3"/>
<evidence type="ECO:0000256" key="1">
    <source>
        <dbReference type="SAM" id="Phobius"/>
    </source>
</evidence>
<keyword evidence="1" id="KW-0812">Transmembrane</keyword>
<sequence>MTTVATSLFRRVGPAYAVFAALLIVVVALVGTLIAVYGSLTESAWHLGTASTVKWFVGPVAILLVPVFLRHYVAFGVTRRQFIGGGLLFGLGSAAAFALLSLAGFGVERLVYGAAGLMDGLTGPYPVHSAGTAVAVLVRAFLIYLAHFCSGWLIGAGFYRYGPFAGLLLIAPAMIPALGSELFFGTEWSPIGATTLAGLRLPFAVSALLTVVLVTAGFAVVHAIGRTVAIRGKIY</sequence>